<accession>A0ABW3ZZL2</accession>
<evidence type="ECO:0000256" key="1">
    <source>
        <dbReference type="SAM" id="Phobius"/>
    </source>
</evidence>
<feature type="transmembrane region" description="Helical" evidence="1">
    <location>
        <begin position="64"/>
        <end position="97"/>
    </location>
</feature>
<keyword evidence="1" id="KW-0812">Transmembrane</keyword>
<name>A0ABW3ZZL2_9BACI</name>
<dbReference type="Proteomes" id="UP001597178">
    <property type="component" value="Unassembled WGS sequence"/>
</dbReference>
<feature type="transmembrane region" description="Helical" evidence="1">
    <location>
        <begin position="158"/>
        <end position="178"/>
    </location>
</feature>
<keyword evidence="1" id="KW-0472">Membrane</keyword>
<evidence type="ECO:0008006" key="4">
    <source>
        <dbReference type="Google" id="ProtNLM"/>
    </source>
</evidence>
<dbReference type="EMBL" id="JBHTNH010000029">
    <property type="protein sequence ID" value="MFD1363227.1"/>
    <property type="molecule type" value="Genomic_DNA"/>
</dbReference>
<organism evidence="2 3">
    <name type="scientific">Lentibacillus salinarum</name>
    <dbReference type="NCBI Taxonomy" id="446820"/>
    <lineage>
        <taxon>Bacteria</taxon>
        <taxon>Bacillati</taxon>
        <taxon>Bacillota</taxon>
        <taxon>Bacilli</taxon>
        <taxon>Bacillales</taxon>
        <taxon>Bacillaceae</taxon>
        <taxon>Lentibacillus</taxon>
    </lineage>
</organism>
<keyword evidence="3" id="KW-1185">Reference proteome</keyword>
<feature type="transmembrane region" description="Helical" evidence="1">
    <location>
        <begin position="117"/>
        <end position="146"/>
    </location>
</feature>
<keyword evidence="1" id="KW-1133">Transmembrane helix</keyword>
<evidence type="ECO:0000313" key="2">
    <source>
        <dbReference type="EMBL" id="MFD1363227.1"/>
    </source>
</evidence>
<gene>
    <name evidence="2" type="ORF">ACFQ4A_16385</name>
</gene>
<dbReference type="RefSeq" id="WP_382402474.1">
    <property type="nucleotide sequence ID" value="NZ_JBHTNH010000029.1"/>
</dbReference>
<reference evidence="3" key="1">
    <citation type="journal article" date="2019" name="Int. J. Syst. Evol. Microbiol.">
        <title>The Global Catalogue of Microorganisms (GCM) 10K type strain sequencing project: providing services to taxonomists for standard genome sequencing and annotation.</title>
        <authorList>
            <consortium name="The Broad Institute Genomics Platform"/>
            <consortium name="The Broad Institute Genome Sequencing Center for Infectious Disease"/>
            <person name="Wu L."/>
            <person name="Ma J."/>
        </authorList>
    </citation>
    <scope>NUCLEOTIDE SEQUENCE [LARGE SCALE GENOMIC DNA]</scope>
    <source>
        <strain evidence="3">CCUG 54822</strain>
    </source>
</reference>
<feature type="transmembrane region" description="Helical" evidence="1">
    <location>
        <begin position="272"/>
        <end position="292"/>
    </location>
</feature>
<feature type="transmembrane region" description="Helical" evidence="1">
    <location>
        <begin position="244"/>
        <end position="266"/>
    </location>
</feature>
<evidence type="ECO:0000313" key="3">
    <source>
        <dbReference type="Proteomes" id="UP001597178"/>
    </source>
</evidence>
<feature type="transmembrane region" description="Helical" evidence="1">
    <location>
        <begin position="12"/>
        <end position="30"/>
    </location>
</feature>
<feature type="transmembrane region" description="Helical" evidence="1">
    <location>
        <begin position="212"/>
        <end position="237"/>
    </location>
</feature>
<sequence>MNTVVSKNVTIISYVVAMTFIITMITTSVILNNHQIILPELAAMAIAMWVYREAGWIRQPLKILIAPSLTAVIGFMVNLLPISYVGKVGITIVLLMLLLRLIRSNLAPSIATGLLPVVIDISGLAFVISTIILTFTLMLGVLIFRLNDGLEKKVKVQYKYMLIFVVLNFIWIALVWAVGYPQLAAIPPILVVVYESLQMPKYNGKVAFKQGLVLTVSATVGTLLYFAVDSIILVTLIDMILMYFLLRIVGVRIPAVYAFPLLPFIFPDRIVAMLPLGSLITCVFLFGLVLVYKNLEVR</sequence>
<proteinExistence type="predicted"/>
<protein>
    <recommendedName>
        <fullName evidence="4">HPP family protein</fullName>
    </recommendedName>
</protein>
<comment type="caution">
    <text evidence="2">The sequence shown here is derived from an EMBL/GenBank/DDBJ whole genome shotgun (WGS) entry which is preliminary data.</text>
</comment>